<dbReference type="AlphaFoldDB" id="A0A9J5WZ82"/>
<protein>
    <submittedName>
        <fullName evidence="1">Uncharacterized protein</fullName>
    </submittedName>
</protein>
<proteinExistence type="predicted"/>
<dbReference type="Proteomes" id="UP000824120">
    <property type="component" value="Chromosome 10"/>
</dbReference>
<accession>A0A9J5WZ82</accession>
<dbReference type="EMBL" id="JACXVP010000010">
    <property type="protein sequence ID" value="KAG5581217.1"/>
    <property type="molecule type" value="Genomic_DNA"/>
</dbReference>
<dbReference type="Gene3D" id="2.40.50.140">
    <property type="entry name" value="Nucleic acid-binding proteins"/>
    <property type="match status" value="1"/>
</dbReference>
<keyword evidence="2" id="KW-1185">Reference proteome</keyword>
<dbReference type="OrthoDB" id="1302495at2759"/>
<sequence>MARAKISPNNTDIVAVLIRSGGGFGGPDSGGGYGGFGGHVEYDGSSGAGEYAGLSGGKKPTKLTLWEEFIDLYGNKLLTHLKKLQDFPVILARKVAKPKSSSSEAFQNRFSTTIQIGPPYSQAIELKTWYSKYTSFYEQKNGQMFHVQA</sequence>
<evidence type="ECO:0000313" key="2">
    <source>
        <dbReference type="Proteomes" id="UP000824120"/>
    </source>
</evidence>
<dbReference type="InterPro" id="IPR012340">
    <property type="entry name" value="NA-bd_OB-fold"/>
</dbReference>
<name>A0A9J5WZ82_SOLCO</name>
<gene>
    <name evidence="1" type="ORF">H5410_051844</name>
</gene>
<reference evidence="1 2" key="1">
    <citation type="submission" date="2020-09" db="EMBL/GenBank/DDBJ databases">
        <title>De no assembly of potato wild relative species, Solanum commersonii.</title>
        <authorList>
            <person name="Cho K."/>
        </authorList>
    </citation>
    <scope>NUCLEOTIDE SEQUENCE [LARGE SCALE GENOMIC DNA]</scope>
    <source>
        <strain evidence="1">LZ3.2</strain>
        <tissue evidence="1">Leaf</tissue>
    </source>
</reference>
<organism evidence="1 2">
    <name type="scientific">Solanum commersonii</name>
    <name type="common">Commerson's wild potato</name>
    <name type="synonym">Commerson's nightshade</name>
    <dbReference type="NCBI Taxonomy" id="4109"/>
    <lineage>
        <taxon>Eukaryota</taxon>
        <taxon>Viridiplantae</taxon>
        <taxon>Streptophyta</taxon>
        <taxon>Embryophyta</taxon>
        <taxon>Tracheophyta</taxon>
        <taxon>Spermatophyta</taxon>
        <taxon>Magnoliopsida</taxon>
        <taxon>eudicotyledons</taxon>
        <taxon>Gunneridae</taxon>
        <taxon>Pentapetalae</taxon>
        <taxon>asterids</taxon>
        <taxon>lamiids</taxon>
        <taxon>Solanales</taxon>
        <taxon>Solanaceae</taxon>
        <taxon>Solanoideae</taxon>
        <taxon>Solaneae</taxon>
        <taxon>Solanum</taxon>
    </lineage>
</organism>
<evidence type="ECO:0000313" key="1">
    <source>
        <dbReference type="EMBL" id="KAG5581217.1"/>
    </source>
</evidence>
<comment type="caution">
    <text evidence="1">The sequence shown here is derived from an EMBL/GenBank/DDBJ whole genome shotgun (WGS) entry which is preliminary data.</text>
</comment>